<accession>A0ABV9VJH7</accession>
<keyword evidence="3" id="KW-1185">Reference proteome</keyword>
<dbReference type="EMBL" id="JBHSIU010000001">
    <property type="protein sequence ID" value="MFC4996239.1"/>
    <property type="molecule type" value="Genomic_DNA"/>
</dbReference>
<reference evidence="3" key="1">
    <citation type="journal article" date="2019" name="Int. J. Syst. Evol. Microbiol.">
        <title>The Global Catalogue of Microorganisms (GCM) 10K type strain sequencing project: providing services to taxonomists for standard genome sequencing and annotation.</title>
        <authorList>
            <consortium name="The Broad Institute Genomics Platform"/>
            <consortium name="The Broad Institute Genome Sequencing Center for Infectious Disease"/>
            <person name="Wu L."/>
            <person name="Ma J."/>
        </authorList>
    </citation>
    <scope>NUCLEOTIDE SEQUENCE [LARGE SCALE GENOMIC DNA]</scope>
    <source>
        <strain evidence="3">CGMCC 4.7152</strain>
    </source>
</reference>
<evidence type="ECO:0000313" key="3">
    <source>
        <dbReference type="Proteomes" id="UP001595912"/>
    </source>
</evidence>
<feature type="compositionally biased region" description="Low complexity" evidence="1">
    <location>
        <begin position="189"/>
        <end position="211"/>
    </location>
</feature>
<evidence type="ECO:0000256" key="1">
    <source>
        <dbReference type="SAM" id="MobiDB-lite"/>
    </source>
</evidence>
<dbReference type="Proteomes" id="UP001595912">
    <property type="component" value="Unassembled WGS sequence"/>
</dbReference>
<sequence>MADAPAGARIGYPRQMWNTAVTEIRRLDPAAVIVGPSYSGYNHGWLDAWLARTKADGTLPGVLNWHFGNDPLADSNDAKAIMSARGVGPLPMTIDEYLFSQQQQPGYLAWYLARLAPSDVSAAAHAIWSDCCTAGTLDSVLNNGQPTGQWWVYRAYAQLTGNLVATNGAAAAALDQVPVARSCCWATRTGRPARPPSRSAASRRGCCPAAGPGSPCSASPTSHPSPGRSSSAAATSPSQAVR</sequence>
<dbReference type="SUPFAM" id="SSF51445">
    <property type="entry name" value="(Trans)glycosidases"/>
    <property type="match status" value="1"/>
</dbReference>
<evidence type="ECO:0000313" key="2">
    <source>
        <dbReference type="EMBL" id="MFC4996239.1"/>
    </source>
</evidence>
<dbReference type="Gene3D" id="3.20.20.80">
    <property type="entry name" value="Glycosidases"/>
    <property type="match status" value="1"/>
</dbReference>
<name>A0ABV9VJH7_9ACTN</name>
<feature type="compositionally biased region" description="Low complexity" evidence="1">
    <location>
        <begin position="219"/>
        <end position="242"/>
    </location>
</feature>
<proteinExistence type="predicted"/>
<comment type="caution">
    <text evidence="2">The sequence shown here is derived from an EMBL/GenBank/DDBJ whole genome shotgun (WGS) entry which is preliminary data.</text>
</comment>
<dbReference type="RefSeq" id="WP_380112434.1">
    <property type="nucleotide sequence ID" value="NZ_JBHSIU010000001.1"/>
</dbReference>
<organism evidence="2 3">
    <name type="scientific">Dactylosporangium cerinum</name>
    <dbReference type="NCBI Taxonomy" id="1434730"/>
    <lineage>
        <taxon>Bacteria</taxon>
        <taxon>Bacillati</taxon>
        <taxon>Actinomycetota</taxon>
        <taxon>Actinomycetes</taxon>
        <taxon>Micromonosporales</taxon>
        <taxon>Micromonosporaceae</taxon>
        <taxon>Dactylosporangium</taxon>
    </lineage>
</organism>
<feature type="region of interest" description="Disordered" evidence="1">
    <location>
        <begin position="189"/>
        <end position="242"/>
    </location>
</feature>
<protein>
    <submittedName>
        <fullName evidence="2">Uncharacterized protein</fullName>
    </submittedName>
</protein>
<dbReference type="InterPro" id="IPR017853">
    <property type="entry name" value="GH"/>
</dbReference>
<gene>
    <name evidence="2" type="ORF">ACFPIJ_00155</name>
</gene>